<protein>
    <submittedName>
        <fullName evidence="3">Uncharacterized protein</fullName>
    </submittedName>
</protein>
<evidence type="ECO:0000313" key="4">
    <source>
        <dbReference type="Proteomes" id="UP000271241"/>
    </source>
</evidence>
<feature type="compositionally biased region" description="Polar residues" evidence="1">
    <location>
        <begin position="315"/>
        <end position="325"/>
    </location>
</feature>
<dbReference type="EMBL" id="KZ992439">
    <property type="protein sequence ID" value="RKP10732.1"/>
    <property type="molecule type" value="Genomic_DNA"/>
</dbReference>
<keyword evidence="2" id="KW-1133">Transmembrane helix</keyword>
<evidence type="ECO:0000256" key="1">
    <source>
        <dbReference type="SAM" id="MobiDB-lite"/>
    </source>
</evidence>
<feature type="transmembrane region" description="Helical" evidence="2">
    <location>
        <begin position="154"/>
        <end position="173"/>
    </location>
</feature>
<reference evidence="4" key="1">
    <citation type="journal article" date="2018" name="Nat. Microbiol.">
        <title>Leveraging single-cell genomics to expand the fungal tree of life.</title>
        <authorList>
            <person name="Ahrendt S.R."/>
            <person name="Quandt C.A."/>
            <person name="Ciobanu D."/>
            <person name="Clum A."/>
            <person name="Salamov A."/>
            <person name="Andreopoulos B."/>
            <person name="Cheng J.F."/>
            <person name="Woyke T."/>
            <person name="Pelin A."/>
            <person name="Henrissat B."/>
            <person name="Reynolds N.K."/>
            <person name="Benny G.L."/>
            <person name="Smith M.E."/>
            <person name="James T.Y."/>
            <person name="Grigoriev I.V."/>
        </authorList>
    </citation>
    <scope>NUCLEOTIDE SEQUENCE [LARGE SCALE GENOMIC DNA]</scope>
    <source>
        <strain evidence="4">RSA 1356</strain>
    </source>
</reference>
<dbReference type="OrthoDB" id="2256270at2759"/>
<proteinExistence type="predicted"/>
<name>A0A4P9XXH2_9FUNG</name>
<organism evidence="3 4">
    <name type="scientific">Thamnocephalis sphaerospora</name>
    <dbReference type="NCBI Taxonomy" id="78915"/>
    <lineage>
        <taxon>Eukaryota</taxon>
        <taxon>Fungi</taxon>
        <taxon>Fungi incertae sedis</taxon>
        <taxon>Zoopagomycota</taxon>
        <taxon>Zoopagomycotina</taxon>
        <taxon>Zoopagomycetes</taxon>
        <taxon>Zoopagales</taxon>
        <taxon>Sigmoideomycetaceae</taxon>
        <taxon>Thamnocephalis</taxon>
    </lineage>
</organism>
<keyword evidence="2" id="KW-0812">Transmembrane</keyword>
<dbReference type="AlphaFoldDB" id="A0A4P9XXH2"/>
<dbReference type="Proteomes" id="UP000271241">
    <property type="component" value="Unassembled WGS sequence"/>
</dbReference>
<sequence>MSTWKQTHRRDVLEENWTQNATRLWNIPLYPLGELNAIDFAMQAQGNLNEMRMRSRGTLVQIIFSTITNWVFMYSIASSVRMLYRRPSIAAGCCLLQAISGVIYSMTVVSFALPGGPSCRQLLWVASVALSISPICVGATLLQKVYLVHGRRTWLVVVGTLLLLPQPLFPYYIWTSPATMMSSTGCLTRYPSYLPWLKLAMEMPINIAFSVAFIMVVYRQYRQFGSEAWGRLVRNGIQTMCAIVLSNFFCMLCAAFELGDYLSEMFFVLDWMITSLLLVHHCKIMHTSSAESPGTRRVNVSEEAPRPTPIMSDLAQDNGSTSSQPLFRGRKRYPMVR</sequence>
<accession>A0A4P9XXH2</accession>
<feature type="region of interest" description="Disordered" evidence="1">
    <location>
        <begin position="291"/>
        <end position="328"/>
    </location>
</feature>
<feature type="transmembrane region" description="Helical" evidence="2">
    <location>
        <begin position="89"/>
        <end position="111"/>
    </location>
</feature>
<evidence type="ECO:0000256" key="2">
    <source>
        <dbReference type="SAM" id="Phobius"/>
    </source>
</evidence>
<feature type="transmembrane region" description="Helical" evidence="2">
    <location>
        <begin position="239"/>
        <end position="259"/>
    </location>
</feature>
<feature type="transmembrane region" description="Helical" evidence="2">
    <location>
        <begin position="193"/>
        <end position="218"/>
    </location>
</feature>
<feature type="transmembrane region" description="Helical" evidence="2">
    <location>
        <begin position="123"/>
        <end position="142"/>
    </location>
</feature>
<evidence type="ECO:0000313" key="3">
    <source>
        <dbReference type="EMBL" id="RKP10732.1"/>
    </source>
</evidence>
<keyword evidence="2" id="KW-0472">Membrane</keyword>
<gene>
    <name evidence="3" type="ORF">THASP1DRAFT_27487</name>
</gene>
<feature type="transmembrane region" description="Helical" evidence="2">
    <location>
        <begin position="265"/>
        <end position="282"/>
    </location>
</feature>
<keyword evidence="4" id="KW-1185">Reference proteome</keyword>